<name>A0A1I7YQ41_9BILA</name>
<evidence type="ECO:0000313" key="1">
    <source>
        <dbReference type="Proteomes" id="UP000095287"/>
    </source>
</evidence>
<keyword evidence="1" id="KW-1185">Reference proteome</keyword>
<accession>A0A1I7YQ41</accession>
<organism evidence="1 2">
    <name type="scientific">Steinernema glaseri</name>
    <dbReference type="NCBI Taxonomy" id="37863"/>
    <lineage>
        <taxon>Eukaryota</taxon>
        <taxon>Metazoa</taxon>
        <taxon>Ecdysozoa</taxon>
        <taxon>Nematoda</taxon>
        <taxon>Chromadorea</taxon>
        <taxon>Rhabditida</taxon>
        <taxon>Tylenchina</taxon>
        <taxon>Panagrolaimomorpha</taxon>
        <taxon>Strongyloidoidea</taxon>
        <taxon>Steinernematidae</taxon>
        <taxon>Steinernema</taxon>
    </lineage>
</organism>
<reference evidence="2" key="1">
    <citation type="submission" date="2016-11" db="UniProtKB">
        <authorList>
            <consortium name="WormBaseParasite"/>
        </authorList>
    </citation>
    <scope>IDENTIFICATION</scope>
</reference>
<dbReference type="AlphaFoldDB" id="A0A1I7YQ41"/>
<proteinExistence type="predicted"/>
<protein>
    <submittedName>
        <fullName evidence="2">GST C-terminal domain-containing protein</fullName>
    </submittedName>
</protein>
<dbReference type="Proteomes" id="UP000095287">
    <property type="component" value="Unplaced"/>
</dbReference>
<dbReference type="WBParaSite" id="L893_g18571.t1">
    <property type="protein sequence ID" value="L893_g18571.t1"/>
    <property type="gene ID" value="L893_g18571"/>
</dbReference>
<sequence>MMFFLNRELHSSGFASHLHASCRRVIFLPYGDGFSYADAGLARLIFTSIYPVAQVSPLPSSAWAPGGDFGLQTYKMQLGDFLYEMPTEHLKKSETKNLGPTNDHLEYCEKYARTSLHFYLH</sequence>
<evidence type="ECO:0000313" key="2">
    <source>
        <dbReference type="WBParaSite" id="L893_g18571.t1"/>
    </source>
</evidence>